<evidence type="ECO:0000259" key="3">
    <source>
        <dbReference type="PROSITE" id="PS50977"/>
    </source>
</evidence>
<dbReference type="OrthoDB" id="3193022at2"/>
<organism evidence="4 5">
    <name type="scientific">Bifidobacterium lemurum</name>
    <dbReference type="NCBI Taxonomy" id="1603886"/>
    <lineage>
        <taxon>Bacteria</taxon>
        <taxon>Bacillati</taxon>
        <taxon>Actinomycetota</taxon>
        <taxon>Actinomycetes</taxon>
        <taxon>Bifidobacteriales</taxon>
        <taxon>Bifidobacteriaceae</taxon>
        <taxon>Bifidobacterium</taxon>
    </lineage>
</organism>
<dbReference type="RefSeq" id="WP_072726730.1">
    <property type="nucleotide sequence ID" value="NZ_BDIS01000025.1"/>
</dbReference>
<dbReference type="PROSITE" id="PS50977">
    <property type="entry name" value="HTH_TETR_2"/>
    <property type="match status" value="1"/>
</dbReference>
<dbReference type="EMBL" id="MWWX01000017">
    <property type="protein sequence ID" value="OZG60257.1"/>
    <property type="molecule type" value="Genomic_DNA"/>
</dbReference>
<accession>A0A261FM90</accession>
<dbReference type="Gene3D" id="1.10.357.10">
    <property type="entry name" value="Tetracycline Repressor, domain 2"/>
    <property type="match status" value="1"/>
</dbReference>
<reference evidence="4 5" key="1">
    <citation type="journal article" date="2017" name="BMC Genomics">
        <title>Comparative genomic and phylogenomic analyses of the Bifidobacteriaceae family.</title>
        <authorList>
            <person name="Lugli G.A."/>
            <person name="Milani C."/>
            <person name="Turroni F."/>
            <person name="Duranti S."/>
            <person name="Mancabelli L."/>
            <person name="Mangifesta M."/>
            <person name="Ferrario C."/>
            <person name="Modesto M."/>
            <person name="Mattarelli P."/>
            <person name="Jiri K."/>
            <person name="van Sinderen D."/>
            <person name="Ventura M."/>
        </authorList>
    </citation>
    <scope>NUCLEOTIDE SEQUENCE [LARGE SCALE GENOMIC DNA]</scope>
    <source>
        <strain evidence="4 5">DSM 28807</strain>
    </source>
</reference>
<dbReference type="InterPro" id="IPR050624">
    <property type="entry name" value="HTH-type_Tx_Regulator"/>
</dbReference>
<proteinExistence type="predicted"/>
<keyword evidence="1 2" id="KW-0238">DNA-binding</keyword>
<evidence type="ECO:0000256" key="1">
    <source>
        <dbReference type="ARBA" id="ARBA00023125"/>
    </source>
</evidence>
<dbReference type="GO" id="GO:0003677">
    <property type="term" value="F:DNA binding"/>
    <property type="evidence" value="ECO:0007669"/>
    <property type="project" value="UniProtKB-UniRule"/>
</dbReference>
<dbReference type="AlphaFoldDB" id="A0A261FM90"/>
<keyword evidence="5" id="KW-1185">Reference proteome</keyword>
<feature type="domain" description="HTH tetR-type" evidence="3">
    <location>
        <begin position="10"/>
        <end position="70"/>
    </location>
</feature>
<protein>
    <submittedName>
        <fullName evidence="4">TetR-type transcriptional regulator</fullName>
    </submittedName>
</protein>
<dbReference type="PANTHER" id="PTHR43479:SF11">
    <property type="entry name" value="ACREF_ENVCD OPERON REPRESSOR-RELATED"/>
    <property type="match status" value="1"/>
</dbReference>
<evidence type="ECO:0000313" key="5">
    <source>
        <dbReference type="Proteomes" id="UP000216352"/>
    </source>
</evidence>
<dbReference type="Proteomes" id="UP000216352">
    <property type="component" value="Unassembled WGS sequence"/>
</dbReference>
<dbReference type="InterPro" id="IPR039532">
    <property type="entry name" value="TetR_C_Firmicutes"/>
</dbReference>
<name>A0A261FM90_9BIFI</name>
<dbReference type="InterPro" id="IPR009057">
    <property type="entry name" value="Homeodomain-like_sf"/>
</dbReference>
<comment type="caution">
    <text evidence="4">The sequence shown here is derived from an EMBL/GenBank/DDBJ whole genome shotgun (WGS) entry which is preliminary data.</text>
</comment>
<evidence type="ECO:0000256" key="2">
    <source>
        <dbReference type="PROSITE-ProRule" id="PRU00335"/>
    </source>
</evidence>
<feature type="DNA-binding region" description="H-T-H motif" evidence="2">
    <location>
        <begin position="33"/>
        <end position="52"/>
    </location>
</feature>
<dbReference type="STRING" id="1603886.GCA_001895165_01881"/>
<gene>
    <name evidence="4" type="ORF">BLEM_1946</name>
</gene>
<dbReference type="PANTHER" id="PTHR43479">
    <property type="entry name" value="ACREF/ENVCD OPERON REPRESSOR-RELATED"/>
    <property type="match status" value="1"/>
</dbReference>
<dbReference type="SUPFAM" id="SSF46689">
    <property type="entry name" value="Homeodomain-like"/>
    <property type="match status" value="1"/>
</dbReference>
<evidence type="ECO:0000313" key="4">
    <source>
        <dbReference type="EMBL" id="OZG60257.1"/>
    </source>
</evidence>
<dbReference type="InterPro" id="IPR001647">
    <property type="entry name" value="HTH_TetR"/>
</dbReference>
<dbReference type="Pfam" id="PF14278">
    <property type="entry name" value="TetR_C_8"/>
    <property type="match status" value="1"/>
</dbReference>
<sequence>MVMKQPEVTAKTRNRLRRAFWMLYERQPIEKITVRQITDLAGYNRATFYMYYTSVLDLREHVEDDFIARRITAMRDVIVDFSDPDSIRINLAAFLDQSAKDKPFLKVLLGPHGDPAFVEKMKEAVKPFMMPLIERNIGKDAAGRNAEYVREFYFSGVLAVVRRWLTDPDPMPTEDLLELIVGVFMPDVSVE</sequence>